<evidence type="ECO:0000313" key="1">
    <source>
        <dbReference type="EMBL" id="KKK89355.1"/>
    </source>
</evidence>
<sequence length="66" mass="8195">VAQCERCDELGDEILRRLNEPWRAIKEEFETAKDKKLYDKLAQFKKEFEEFYEPQRKIKEWKHNGY</sequence>
<proteinExistence type="predicted"/>
<name>A0A0F8ZTU2_9ZZZZ</name>
<organism evidence="1">
    <name type="scientific">marine sediment metagenome</name>
    <dbReference type="NCBI Taxonomy" id="412755"/>
    <lineage>
        <taxon>unclassified sequences</taxon>
        <taxon>metagenomes</taxon>
        <taxon>ecological metagenomes</taxon>
    </lineage>
</organism>
<dbReference type="AlphaFoldDB" id="A0A0F8ZTU2"/>
<feature type="non-terminal residue" evidence="1">
    <location>
        <position position="1"/>
    </location>
</feature>
<reference evidence="1" key="1">
    <citation type="journal article" date="2015" name="Nature">
        <title>Complex archaea that bridge the gap between prokaryotes and eukaryotes.</title>
        <authorList>
            <person name="Spang A."/>
            <person name="Saw J.H."/>
            <person name="Jorgensen S.L."/>
            <person name="Zaremba-Niedzwiedzka K."/>
            <person name="Martijn J."/>
            <person name="Lind A.E."/>
            <person name="van Eijk R."/>
            <person name="Schleper C."/>
            <person name="Guy L."/>
            <person name="Ettema T.J."/>
        </authorList>
    </citation>
    <scope>NUCLEOTIDE SEQUENCE</scope>
</reference>
<protein>
    <submittedName>
        <fullName evidence="1">Uncharacterized protein</fullName>
    </submittedName>
</protein>
<dbReference type="EMBL" id="LAZR01049568">
    <property type="protein sequence ID" value="KKK89355.1"/>
    <property type="molecule type" value="Genomic_DNA"/>
</dbReference>
<gene>
    <name evidence="1" type="ORF">LCGC14_2733960</name>
</gene>
<comment type="caution">
    <text evidence="1">The sequence shown here is derived from an EMBL/GenBank/DDBJ whole genome shotgun (WGS) entry which is preliminary data.</text>
</comment>
<accession>A0A0F8ZTU2</accession>